<evidence type="ECO:0000259" key="2">
    <source>
        <dbReference type="Pfam" id="PF00078"/>
    </source>
</evidence>
<name>A0AAD9UZP5_ACRCE</name>
<sequence>MASSRFCAAKTAEEVVNLVRNAVPKSTQYKNKWAYGIFEEWQRQRLVKVPIVEVAEQKPSEDINPMNTSDKRFMILRSALDAEMKDATRAGVALQNKKAEKLPVTGRRKQAVEINKLNGILLSMCKKAGFKPKSSHCLRVMCASALFNAGIEEKLIRDRTGHRLNALFKYEKASEMKSTAVSDILAPKCRPTSDVCLSKEVSRKSSKASGPDGIGNRLLKEYAHFLAKPITHILNSSFAEQELPLPWKFADVIPLPTLKPNTNVSKHIRPISLTPSLSKVAEDFVVLMYVGPTILKVIDPNQFCAIPKLSTAQALITMVHEWARATDGTGAVILVDKILSLSIPLGVVRWVCDFLLNRHQRVKLAKDCCLEWSQVPSGVPQGTILGPWLFLLMINNLRPSNAKCWKFVDDTTLGEVVKREGHSRMQYAVEEVEKGSRENKLVLNGDKCKEMVIDFSKSKQPFDSIGLGSLELERVGFAKVLGLTLSENLTWNCHVEKIITKGNKRLFFFIQLKRAGIPVDDIVTFYCTCFRLVLEYCSPVYHHGLPKYLSHDIEGVQKWALKIISPSMSYTDNLTCFNLQSLKACRDDHCRRLFSTVLPPVNNSHYNLRTKRRFQRFVSKTNRSNNTFLPAMCNNF</sequence>
<reference evidence="3" key="1">
    <citation type="journal article" date="2023" name="G3 (Bethesda)">
        <title>Whole genome assembly and annotation of the endangered Caribbean coral Acropora cervicornis.</title>
        <authorList>
            <person name="Selwyn J.D."/>
            <person name="Vollmer S.V."/>
        </authorList>
    </citation>
    <scope>NUCLEOTIDE SEQUENCE</scope>
    <source>
        <strain evidence="3">K2</strain>
    </source>
</reference>
<dbReference type="GO" id="GO:0003677">
    <property type="term" value="F:DNA binding"/>
    <property type="evidence" value="ECO:0007669"/>
    <property type="project" value="InterPro"/>
</dbReference>
<dbReference type="PANTHER" id="PTHR33332">
    <property type="entry name" value="REVERSE TRANSCRIPTASE DOMAIN-CONTAINING PROTEIN"/>
    <property type="match status" value="1"/>
</dbReference>
<gene>
    <name evidence="3" type="ORF">P5673_022527</name>
</gene>
<proteinExistence type="predicted"/>
<dbReference type="InterPro" id="IPR000477">
    <property type="entry name" value="RT_dom"/>
</dbReference>
<dbReference type="GO" id="GO:0006310">
    <property type="term" value="P:DNA recombination"/>
    <property type="evidence" value="ECO:0007669"/>
    <property type="project" value="UniProtKB-KW"/>
</dbReference>
<keyword evidence="3" id="KW-0808">Transferase</keyword>
<dbReference type="GO" id="GO:0015074">
    <property type="term" value="P:DNA integration"/>
    <property type="evidence" value="ECO:0007669"/>
    <property type="project" value="InterPro"/>
</dbReference>
<dbReference type="InterPro" id="IPR011010">
    <property type="entry name" value="DNA_brk_join_enz"/>
</dbReference>
<keyword evidence="4" id="KW-1185">Reference proteome</keyword>
<dbReference type="AlphaFoldDB" id="A0AAD9UZP5"/>
<dbReference type="Proteomes" id="UP001249851">
    <property type="component" value="Unassembled WGS sequence"/>
</dbReference>
<protein>
    <submittedName>
        <fullName evidence="3">RNA-directed DNA polymerase from transposon X-element</fullName>
    </submittedName>
</protein>
<dbReference type="InterPro" id="IPR013762">
    <property type="entry name" value="Integrase-like_cat_sf"/>
</dbReference>
<keyword evidence="1" id="KW-0233">DNA recombination</keyword>
<reference evidence="3" key="2">
    <citation type="journal article" date="2023" name="Science">
        <title>Genomic signatures of disease resistance in endangered staghorn corals.</title>
        <authorList>
            <person name="Vollmer S.V."/>
            <person name="Selwyn J.D."/>
            <person name="Despard B.A."/>
            <person name="Roesel C.L."/>
        </authorList>
    </citation>
    <scope>NUCLEOTIDE SEQUENCE</scope>
    <source>
        <strain evidence="3">K2</strain>
    </source>
</reference>
<feature type="domain" description="Reverse transcriptase" evidence="2">
    <location>
        <begin position="265"/>
        <end position="462"/>
    </location>
</feature>
<evidence type="ECO:0000256" key="1">
    <source>
        <dbReference type="ARBA" id="ARBA00023172"/>
    </source>
</evidence>
<evidence type="ECO:0000313" key="3">
    <source>
        <dbReference type="EMBL" id="KAK2555873.1"/>
    </source>
</evidence>
<keyword evidence="3" id="KW-0548">Nucleotidyltransferase</keyword>
<dbReference type="EMBL" id="JARQWQ010000060">
    <property type="protein sequence ID" value="KAK2555873.1"/>
    <property type="molecule type" value="Genomic_DNA"/>
</dbReference>
<dbReference type="Gene3D" id="1.10.443.10">
    <property type="entry name" value="Intergrase catalytic core"/>
    <property type="match status" value="1"/>
</dbReference>
<dbReference type="SUPFAM" id="SSF56349">
    <property type="entry name" value="DNA breaking-rejoining enzymes"/>
    <property type="match status" value="1"/>
</dbReference>
<organism evidence="3 4">
    <name type="scientific">Acropora cervicornis</name>
    <name type="common">Staghorn coral</name>
    <dbReference type="NCBI Taxonomy" id="6130"/>
    <lineage>
        <taxon>Eukaryota</taxon>
        <taxon>Metazoa</taxon>
        <taxon>Cnidaria</taxon>
        <taxon>Anthozoa</taxon>
        <taxon>Hexacorallia</taxon>
        <taxon>Scleractinia</taxon>
        <taxon>Astrocoeniina</taxon>
        <taxon>Acroporidae</taxon>
        <taxon>Acropora</taxon>
    </lineage>
</organism>
<comment type="caution">
    <text evidence="3">The sequence shown here is derived from an EMBL/GenBank/DDBJ whole genome shotgun (WGS) entry which is preliminary data.</text>
</comment>
<evidence type="ECO:0000313" key="4">
    <source>
        <dbReference type="Proteomes" id="UP001249851"/>
    </source>
</evidence>
<dbReference type="GO" id="GO:0003964">
    <property type="term" value="F:RNA-directed DNA polymerase activity"/>
    <property type="evidence" value="ECO:0007669"/>
    <property type="project" value="UniProtKB-KW"/>
</dbReference>
<keyword evidence="3" id="KW-0695">RNA-directed DNA polymerase</keyword>
<dbReference type="Pfam" id="PF00078">
    <property type="entry name" value="RVT_1"/>
    <property type="match status" value="1"/>
</dbReference>
<accession>A0AAD9UZP5</accession>